<dbReference type="InterPro" id="IPR002881">
    <property type="entry name" value="DUF58"/>
</dbReference>
<protein>
    <submittedName>
        <fullName evidence="2">DUF58 domain-containing protein</fullName>
    </submittedName>
</protein>
<proteinExistence type="predicted"/>
<dbReference type="PANTHER" id="PTHR33608:SF6">
    <property type="entry name" value="BLL2464 PROTEIN"/>
    <property type="match status" value="1"/>
</dbReference>
<gene>
    <name evidence="2" type="ORF">ENS56_10715</name>
</gene>
<dbReference type="PROSITE" id="PS50234">
    <property type="entry name" value="VWFA"/>
    <property type="match status" value="1"/>
</dbReference>
<dbReference type="SUPFAM" id="SSF53300">
    <property type="entry name" value="vWA-like"/>
    <property type="match status" value="1"/>
</dbReference>
<name>A0A832DGZ1_9BACT</name>
<comment type="caution">
    <text evidence="2">The sequence shown here is derived from an EMBL/GenBank/DDBJ whole genome shotgun (WGS) entry which is preliminary data.</text>
</comment>
<organism evidence="2">
    <name type="scientific">Ignavibacterium album</name>
    <dbReference type="NCBI Taxonomy" id="591197"/>
    <lineage>
        <taxon>Bacteria</taxon>
        <taxon>Pseudomonadati</taxon>
        <taxon>Ignavibacteriota</taxon>
        <taxon>Ignavibacteria</taxon>
        <taxon>Ignavibacteriales</taxon>
        <taxon>Ignavibacteriaceae</taxon>
        <taxon>Ignavibacterium</taxon>
    </lineage>
</organism>
<feature type="domain" description="VWFA" evidence="1">
    <location>
        <begin position="78"/>
        <end position="280"/>
    </location>
</feature>
<evidence type="ECO:0000259" key="1">
    <source>
        <dbReference type="PROSITE" id="PS50234"/>
    </source>
</evidence>
<accession>A0A832DGZ1</accession>
<dbReference type="PANTHER" id="PTHR33608">
    <property type="entry name" value="BLL2464 PROTEIN"/>
    <property type="match status" value="1"/>
</dbReference>
<dbReference type="Gene3D" id="3.40.50.410">
    <property type="entry name" value="von Willebrand factor, type A domain"/>
    <property type="match status" value="1"/>
</dbReference>
<reference evidence="2" key="1">
    <citation type="journal article" date="2020" name="mSystems">
        <title>Genome- and Community-Level Interaction Insights into Carbon Utilization and Element Cycling Functions of Hydrothermarchaeota in Hydrothermal Sediment.</title>
        <authorList>
            <person name="Zhou Z."/>
            <person name="Liu Y."/>
            <person name="Xu W."/>
            <person name="Pan J."/>
            <person name="Luo Z.H."/>
            <person name="Li M."/>
        </authorList>
    </citation>
    <scope>NUCLEOTIDE SEQUENCE [LARGE SCALE GENOMIC DNA]</scope>
    <source>
        <strain evidence="2">SpSt-500</strain>
    </source>
</reference>
<dbReference type="InterPro" id="IPR036465">
    <property type="entry name" value="vWFA_dom_sf"/>
</dbReference>
<sequence length="291" mass="34137">MIDKELLKQVREIEIRTKGLVNQVFSGEYHSVFKGRGMEFSEVREYQFGDDIRNIDWNVTARFGHPYVKIFEEERELTVIMMVDLSGSLAFGSKEKTKQRVAAEVSAILSFSALKNNDKVGLLLFTDKIEKFVPPRKGRKHVLRIVREVLSFKPAGNKTNLKSALEYLNRAVKKRAIVFLLSDFIDEGYEKILRVVSRKHDLIGLVLEDRREKEIPAIGLMKVIDPETEQEIWIDTSSRVFRQNFLTNTKEIFDRRKYLFRSNKIDSVNIQTGENYIKPLVQFFKLRERRW</sequence>
<dbReference type="SMART" id="SM00327">
    <property type="entry name" value="VWA"/>
    <property type="match status" value="1"/>
</dbReference>
<dbReference type="InterPro" id="IPR002035">
    <property type="entry name" value="VWF_A"/>
</dbReference>
<dbReference type="Pfam" id="PF01882">
    <property type="entry name" value="DUF58"/>
    <property type="match status" value="1"/>
</dbReference>
<dbReference type="EMBL" id="DSVI01000018">
    <property type="protein sequence ID" value="HGT48499.1"/>
    <property type="molecule type" value="Genomic_DNA"/>
</dbReference>
<dbReference type="AlphaFoldDB" id="A0A832DGZ1"/>
<evidence type="ECO:0000313" key="2">
    <source>
        <dbReference type="EMBL" id="HGT48499.1"/>
    </source>
</evidence>